<dbReference type="SUPFAM" id="SSF109854">
    <property type="entry name" value="DinB/YfiT-like putative metalloenzymes"/>
    <property type="match status" value="1"/>
</dbReference>
<comment type="caution">
    <text evidence="2">The sequence shown here is derived from an EMBL/GenBank/DDBJ whole genome shotgun (WGS) entry which is preliminary data.</text>
</comment>
<name>A0A8J2UDV2_9BACT</name>
<evidence type="ECO:0000256" key="1">
    <source>
        <dbReference type="SAM" id="SignalP"/>
    </source>
</evidence>
<dbReference type="InterPro" id="IPR007061">
    <property type="entry name" value="MST-like"/>
</dbReference>
<feature type="chain" id="PRO_5035282766" description="DUF664 domain-containing protein" evidence="1">
    <location>
        <begin position="37"/>
        <end position="236"/>
    </location>
</feature>
<dbReference type="AlphaFoldDB" id="A0A8J2UDV2"/>
<feature type="signal peptide" evidence="1">
    <location>
        <begin position="1"/>
        <end position="36"/>
    </location>
</feature>
<dbReference type="InterPro" id="IPR034660">
    <property type="entry name" value="DinB/YfiT-like"/>
</dbReference>
<keyword evidence="1" id="KW-0732">Signal</keyword>
<dbReference type="Gene3D" id="1.20.120.450">
    <property type="entry name" value="dinb family like domain"/>
    <property type="match status" value="1"/>
</dbReference>
<evidence type="ECO:0000313" key="2">
    <source>
        <dbReference type="EMBL" id="GGB02733.1"/>
    </source>
</evidence>
<keyword evidence="3" id="KW-1185">Reference proteome</keyword>
<reference evidence="2" key="1">
    <citation type="journal article" date="2014" name="Int. J. Syst. Evol. Microbiol.">
        <title>Complete genome sequence of Corynebacterium casei LMG S-19264T (=DSM 44701T), isolated from a smear-ripened cheese.</title>
        <authorList>
            <consortium name="US DOE Joint Genome Institute (JGI-PGF)"/>
            <person name="Walter F."/>
            <person name="Albersmeier A."/>
            <person name="Kalinowski J."/>
            <person name="Ruckert C."/>
        </authorList>
    </citation>
    <scope>NUCLEOTIDE SEQUENCE</scope>
    <source>
        <strain evidence="2">CGMCC 1.15448</strain>
    </source>
</reference>
<evidence type="ECO:0000313" key="3">
    <source>
        <dbReference type="Proteomes" id="UP000607559"/>
    </source>
</evidence>
<dbReference type="InterPro" id="IPR006311">
    <property type="entry name" value="TAT_signal"/>
</dbReference>
<reference evidence="2" key="2">
    <citation type="submission" date="2020-09" db="EMBL/GenBank/DDBJ databases">
        <authorList>
            <person name="Sun Q."/>
            <person name="Zhou Y."/>
        </authorList>
    </citation>
    <scope>NUCLEOTIDE SEQUENCE</scope>
    <source>
        <strain evidence="2">CGMCC 1.15448</strain>
    </source>
</reference>
<gene>
    <name evidence="2" type="ORF">GCM10011511_27530</name>
</gene>
<proteinExistence type="predicted"/>
<accession>A0A8J2UDV2</accession>
<dbReference type="Pfam" id="PF04978">
    <property type="entry name" value="MST"/>
    <property type="match status" value="1"/>
</dbReference>
<organism evidence="2 3">
    <name type="scientific">Puia dinghuensis</name>
    <dbReference type="NCBI Taxonomy" id="1792502"/>
    <lineage>
        <taxon>Bacteria</taxon>
        <taxon>Pseudomonadati</taxon>
        <taxon>Bacteroidota</taxon>
        <taxon>Chitinophagia</taxon>
        <taxon>Chitinophagales</taxon>
        <taxon>Chitinophagaceae</taxon>
        <taxon>Puia</taxon>
    </lineage>
</organism>
<evidence type="ECO:0008006" key="4">
    <source>
        <dbReference type="Google" id="ProtNLM"/>
    </source>
</evidence>
<protein>
    <recommendedName>
        <fullName evidence="4">DUF664 domain-containing protein</fullName>
    </recommendedName>
</protein>
<sequence>MKDTSLPAGRRNFIKTAATFAGGMAGFSLLSAPVLAGNGPNTQSPVNPATIAALPVDKDINIIGPKEGYSPQIGTLVSMMAWIRPQIVNSVKNMTTEQLDFLLDDKANTIGALLYHLAATDAFYHEHTFKGVAWGKFDPAVDEKFRVAMELGEEGRKKIKGNTVDFYLTLLQETRENTLTEFKKRDDKWFMAVDEKWYWGPTNNYCKWFHVCEHESHHLGQIALLRSRLPGAKFEG</sequence>
<dbReference type="PROSITE" id="PS51318">
    <property type="entry name" value="TAT"/>
    <property type="match status" value="1"/>
</dbReference>
<dbReference type="EMBL" id="BMJC01000003">
    <property type="protein sequence ID" value="GGB02733.1"/>
    <property type="molecule type" value="Genomic_DNA"/>
</dbReference>
<dbReference type="Proteomes" id="UP000607559">
    <property type="component" value="Unassembled WGS sequence"/>
</dbReference>
<dbReference type="RefSeq" id="WP_188932573.1">
    <property type="nucleotide sequence ID" value="NZ_BMJC01000003.1"/>
</dbReference>